<keyword evidence="5" id="KW-1185">Reference proteome</keyword>
<keyword evidence="1" id="KW-0808">Transferase</keyword>
<evidence type="ECO:0000256" key="1">
    <source>
        <dbReference type="ARBA" id="ARBA00022679"/>
    </source>
</evidence>
<dbReference type="OrthoDB" id="9813569at2"/>
<gene>
    <name evidence="4" type="ORF">DJ019_02460</name>
</gene>
<dbReference type="Gene3D" id="3.40.1190.20">
    <property type="match status" value="1"/>
</dbReference>
<accession>A0A328BSB2</accession>
<comment type="caution">
    <text evidence="4">The sequence shown here is derived from an EMBL/GenBank/DDBJ whole genome shotgun (WGS) entry which is preliminary data.</text>
</comment>
<dbReference type="InterPro" id="IPR002139">
    <property type="entry name" value="Ribo/fructo_kinase"/>
</dbReference>
<dbReference type="InterPro" id="IPR029056">
    <property type="entry name" value="Ribokinase-like"/>
</dbReference>
<organism evidence="4 5">
    <name type="scientific">Phenylobacterium kunshanense</name>
    <dbReference type="NCBI Taxonomy" id="1445034"/>
    <lineage>
        <taxon>Bacteria</taxon>
        <taxon>Pseudomonadati</taxon>
        <taxon>Pseudomonadota</taxon>
        <taxon>Alphaproteobacteria</taxon>
        <taxon>Caulobacterales</taxon>
        <taxon>Caulobacteraceae</taxon>
        <taxon>Phenylobacterium</taxon>
    </lineage>
</organism>
<dbReference type="GO" id="GO:0005829">
    <property type="term" value="C:cytosol"/>
    <property type="evidence" value="ECO:0007669"/>
    <property type="project" value="TreeGrafter"/>
</dbReference>
<dbReference type="PANTHER" id="PTHR10584:SF166">
    <property type="entry name" value="RIBOKINASE"/>
    <property type="match status" value="1"/>
</dbReference>
<dbReference type="PANTHER" id="PTHR10584">
    <property type="entry name" value="SUGAR KINASE"/>
    <property type="match status" value="1"/>
</dbReference>
<evidence type="ECO:0000313" key="4">
    <source>
        <dbReference type="EMBL" id="RAK68896.1"/>
    </source>
</evidence>
<keyword evidence="2 4" id="KW-0418">Kinase</keyword>
<dbReference type="RefSeq" id="WP_111274388.1">
    <property type="nucleotide sequence ID" value="NZ_QFYS01000001.1"/>
</dbReference>
<protein>
    <submittedName>
        <fullName evidence="4">Carbohydrate kinase family protein</fullName>
    </submittedName>
</protein>
<dbReference type="GO" id="GO:0016301">
    <property type="term" value="F:kinase activity"/>
    <property type="evidence" value="ECO:0007669"/>
    <property type="project" value="UniProtKB-KW"/>
</dbReference>
<evidence type="ECO:0000259" key="3">
    <source>
        <dbReference type="Pfam" id="PF00294"/>
    </source>
</evidence>
<reference evidence="4 5" key="1">
    <citation type="submission" date="2018-05" db="EMBL/GenBank/DDBJ databases">
        <authorList>
            <person name="Lanie J.A."/>
            <person name="Ng W.-L."/>
            <person name="Kazmierczak K.M."/>
            <person name="Andrzejewski T.M."/>
            <person name="Davidsen T.M."/>
            <person name="Wayne K.J."/>
            <person name="Tettelin H."/>
            <person name="Glass J.I."/>
            <person name="Rusch D."/>
            <person name="Podicherti R."/>
            <person name="Tsui H.-C.T."/>
            <person name="Winkler M.E."/>
        </authorList>
    </citation>
    <scope>NUCLEOTIDE SEQUENCE [LARGE SCALE GENOMIC DNA]</scope>
    <source>
        <strain evidence="4 5">BUT-10</strain>
    </source>
</reference>
<proteinExistence type="predicted"/>
<dbReference type="PRINTS" id="PR00990">
    <property type="entry name" value="RIBOKINASE"/>
</dbReference>
<feature type="domain" description="Carbohydrate kinase PfkB" evidence="3">
    <location>
        <begin position="3"/>
        <end position="288"/>
    </location>
</feature>
<dbReference type="SUPFAM" id="SSF53613">
    <property type="entry name" value="Ribokinase-like"/>
    <property type="match status" value="1"/>
</dbReference>
<dbReference type="AlphaFoldDB" id="A0A328BSB2"/>
<evidence type="ECO:0000256" key="2">
    <source>
        <dbReference type="ARBA" id="ARBA00022777"/>
    </source>
</evidence>
<sequence length="315" mass="31174">MAHELLCIGLLTLDVVARPVDTLPAGEGTTLIEGLAVAPAGTAGGAALVAAKLGLDVGLAAVVGDDLSGRFVRLALEEEGVDCALVRVRPGRRTSATVLPIDSLGRRPTLHAPGAGFLADASDEVVTAACSARFVHYGGVGGPKLDGGPGAALLARARAAGAVVTCDLIAPGSGALDELRRLLPHVDVFMPSAAEAFALSGASTPEAAAAFFHALGAGGVIIKLGGEGCYVDVAGAPERLPAHDITVVDTTSCGDSFCAGFIAGLARGMPPVQAARLGSAVAAQVAQGLATLGALEGYAASVRLMESLTAGETAQ</sequence>
<evidence type="ECO:0000313" key="5">
    <source>
        <dbReference type="Proteomes" id="UP000249524"/>
    </source>
</evidence>
<dbReference type="InterPro" id="IPR011611">
    <property type="entry name" value="PfkB_dom"/>
</dbReference>
<dbReference type="Pfam" id="PF00294">
    <property type="entry name" value="PfkB"/>
    <property type="match status" value="1"/>
</dbReference>
<dbReference type="GO" id="GO:0006796">
    <property type="term" value="P:phosphate-containing compound metabolic process"/>
    <property type="evidence" value="ECO:0007669"/>
    <property type="project" value="UniProtKB-ARBA"/>
</dbReference>
<dbReference type="EMBL" id="QFYS01000001">
    <property type="protein sequence ID" value="RAK68896.1"/>
    <property type="molecule type" value="Genomic_DNA"/>
</dbReference>
<name>A0A328BSB2_9CAUL</name>
<dbReference type="Proteomes" id="UP000249524">
    <property type="component" value="Unassembled WGS sequence"/>
</dbReference>